<dbReference type="Proteomes" id="UP000187266">
    <property type="component" value="Chromosome"/>
</dbReference>
<dbReference type="STRING" id="1267768.BV394_04300"/>
<dbReference type="CDD" id="cd07937">
    <property type="entry name" value="DRE_TIM_PC_TC_5S"/>
    <property type="match status" value="1"/>
</dbReference>
<evidence type="ECO:0000313" key="1">
    <source>
        <dbReference type="EMBL" id="APX89044.1"/>
    </source>
</evidence>
<dbReference type="NCBIfam" id="NF006761">
    <property type="entry name" value="PRK09282.1"/>
    <property type="match status" value="1"/>
</dbReference>
<accession>A0A2M9DF40</accession>
<dbReference type="InterPro" id="IPR003379">
    <property type="entry name" value="Carboxylase_cons_dom"/>
</dbReference>
<dbReference type="Pfam" id="PF00682">
    <property type="entry name" value="HMGL-like"/>
    <property type="match status" value="1"/>
</dbReference>
<dbReference type="GO" id="GO:0004736">
    <property type="term" value="F:pyruvate carboxylase activity"/>
    <property type="evidence" value="ECO:0007669"/>
    <property type="project" value="TreeGrafter"/>
</dbReference>
<dbReference type="EMBL" id="CP019124">
    <property type="protein sequence ID" value="APX89044.1"/>
    <property type="molecule type" value="Genomic_DNA"/>
</dbReference>
<dbReference type="GO" id="GO:0005737">
    <property type="term" value="C:cytoplasm"/>
    <property type="evidence" value="ECO:0007669"/>
    <property type="project" value="TreeGrafter"/>
</dbReference>
<organism evidence="1 2">
    <name type="scientific">Brevirhabdus pacifica</name>
    <dbReference type="NCBI Taxonomy" id="1267768"/>
    <lineage>
        <taxon>Bacteria</taxon>
        <taxon>Pseudomonadati</taxon>
        <taxon>Pseudomonadota</taxon>
        <taxon>Alphaproteobacteria</taxon>
        <taxon>Rhodobacterales</taxon>
        <taxon>Paracoccaceae</taxon>
        <taxon>Brevirhabdus</taxon>
    </lineage>
</organism>
<dbReference type="Gene3D" id="3.20.20.70">
    <property type="entry name" value="Aldolase class I"/>
    <property type="match status" value="1"/>
</dbReference>
<dbReference type="AlphaFoldDB" id="A0A1U7DGB4"/>
<dbReference type="RefSeq" id="WP_076979067.1">
    <property type="nucleotide sequence ID" value="NZ_CP019124.1"/>
</dbReference>
<dbReference type="InterPro" id="IPR013785">
    <property type="entry name" value="Aldolase_TIM"/>
</dbReference>
<dbReference type="Pfam" id="PF02436">
    <property type="entry name" value="PYC_OADA"/>
    <property type="match status" value="1"/>
</dbReference>
<dbReference type="OrthoDB" id="9769961at2"/>
<sequence length="488" mass="54350">MSTPSRSVRFIDVTLRDAHQCLWATRMTTAMMKDIAPRLDRAGFEAIDLVGGAVFDVCVRFLREDPWERMRILNTWVTETPLIIHTRGQSLFTFEFFADDVVALSAERFAANGMRYHTPYDPLNDTRNLVIPIQSARSHGIHTVPGLVYTWSPVHTDEYYARKARELVAIGIDGLFIKDPSGLLTPERAATLVPALKQAIGDLPLQLHSHCLSGLAPYVALQAIEHGVEVVHTATSTLANAASHPSTEKLVENCRRRGHDAPLDLEAVREVAERLDYIARVEGKPTGAPVEYDEFHFHHQVAGGMISNLKVQLEGVGLADRINEVLEEAGRVRADLGYPIVVSPFAQYIVTQAVLNVTAMDQGRPRYDSVPDEIRLYARGGYGEIAGTIAPDLYDRITRGAEPITERPGSLVYPQLEQLRRKRGPFASDDDLLLAAYYDDGQYSALKAAGPIQTEYRIMDTPLKTLMKEIANRPDVRAFHYIEKPRGG</sequence>
<protein>
    <submittedName>
        <fullName evidence="1">Carboxylase</fullName>
    </submittedName>
</protein>
<dbReference type="GO" id="GO:0006094">
    <property type="term" value="P:gluconeogenesis"/>
    <property type="evidence" value="ECO:0007669"/>
    <property type="project" value="TreeGrafter"/>
</dbReference>
<gene>
    <name evidence="1" type="ORF">BV394_04300</name>
</gene>
<evidence type="ECO:0000313" key="2">
    <source>
        <dbReference type="Proteomes" id="UP000187266"/>
    </source>
</evidence>
<dbReference type="SUPFAM" id="SSF51569">
    <property type="entry name" value="Aldolase"/>
    <property type="match status" value="1"/>
</dbReference>
<dbReference type="PROSITE" id="PS50991">
    <property type="entry name" value="PYR_CT"/>
    <property type="match status" value="1"/>
</dbReference>
<keyword evidence="2" id="KW-1185">Reference proteome</keyword>
<dbReference type="PANTHER" id="PTHR43778">
    <property type="entry name" value="PYRUVATE CARBOXYLASE"/>
    <property type="match status" value="1"/>
</dbReference>
<proteinExistence type="predicted"/>
<name>A0A1U7DGB4_9RHOB</name>
<dbReference type="SUPFAM" id="SSF89000">
    <property type="entry name" value="post-HMGL domain-like"/>
    <property type="match status" value="1"/>
</dbReference>
<accession>A0A1U7DGB4</accession>
<dbReference type="InterPro" id="IPR055268">
    <property type="entry name" value="PCB-like"/>
</dbReference>
<dbReference type="PANTHER" id="PTHR43778:SF2">
    <property type="entry name" value="PYRUVATE CARBOXYLASE, MITOCHONDRIAL"/>
    <property type="match status" value="1"/>
</dbReference>
<reference evidence="1 2" key="1">
    <citation type="submission" date="2017-01" db="EMBL/GenBank/DDBJ databases">
        <title>Genomic analysis of Xuhuaishuia manganoxidans DY6-4.</title>
        <authorList>
            <person name="Wang X."/>
        </authorList>
    </citation>
    <scope>NUCLEOTIDE SEQUENCE [LARGE SCALE GENOMIC DNA]</scope>
    <source>
        <strain evidence="1 2">DY6-4</strain>
    </source>
</reference>
<dbReference type="InterPro" id="IPR000891">
    <property type="entry name" value="PYR_CT"/>
</dbReference>